<organism evidence="9 10">
    <name type="scientific">Pseudo-nitzschia multistriata</name>
    <dbReference type="NCBI Taxonomy" id="183589"/>
    <lineage>
        <taxon>Eukaryota</taxon>
        <taxon>Sar</taxon>
        <taxon>Stramenopiles</taxon>
        <taxon>Ochrophyta</taxon>
        <taxon>Bacillariophyta</taxon>
        <taxon>Bacillariophyceae</taxon>
        <taxon>Bacillariophycidae</taxon>
        <taxon>Bacillariales</taxon>
        <taxon>Bacillariaceae</taxon>
        <taxon>Pseudo-nitzschia</taxon>
    </lineage>
</organism>
<feature type="compositionally biased region" description="Basic and acidic residues" evidence="7">
    <location>
        <begin position="699"/>
        <end position="708"/>
    </location>
</feature>
<dbReference type="InterPro" id="IPR016266">
    <property type="entry name" value="POLE2"/>
</dbReference>
<protein>
    <recommendedName>
        <fullName evidence="6">DNA polymerase II subunit 2</fullName>
    </recommendedName>
</protein>
<feature type="domain" description="DNA polymerase alpha/delta/epsilon subunit B" evidence="8">
    <location>
        <begin position="418"/>
        <end position="588"/>
    </location>
</feature>
<feature type="compositionally biased region" description="Low complexity" evidence="7">
    <location>
        <begin position="710"/>
        <end position="728"/>
    </location>
</feature>
<dbReference type="Proteomes" id="UP000291116">
    <property type="component" value="Unassembled WGS sequence"/>
</dbReference>
<feature type="region of interest" description="Disordered" evidence="7">
    <location>
        <begin position="459"/>
        <end position="485"/>
    </location>
</feature>
<feature type="compositionally biased region" description="Basic and acidic residues" evidence="7">
    <location>
        <begin position="91"/>
        <end position="101"/>
    </location>
</feature>
<evidence type="ECO:0000256" key="5">
    <source>
        <dbReference type="ARBA" id="ARBA00023242"/>
    </source>
</evidence>
<dbReference type="InterPro" id="IPR007185">
    <property type="entry name" value="DNA_pol_a/d/e_bsu"/>
</dbReference>
<feature type="compositionally biased region" description="Acidic residues" evidence="7">
    <location>
        <begin position="682"/>
        <end position="692"/>
    </location>
</feature>
<feature type="compositionally biased region" description="Acidic residues" evidence="7">
    <location>
        <begin position="645"/>
        <end position="665"/>
    </location>
</feature>
<evidence type="ECO:0000256" key="6">
    <source>
        <dbReference type="ARBA" id="ARBA00032930"/>
    </source>
</evidence>
<dbReference type="GO" id="GO:0006261">
    <property type="term" value="P:DNA-templated DNA replication"/>
    <property type="evidence" value="ECO:0007669"/>
    <property type="project" value="InterPro"/>
</dbReference>
<dbReference type="GO" id="GO:0008622">
    <property type="term" value="C:epsilon DNA polymerase complex"/>
    <property type="evidence" value="ECO:0007669"/>
    <property type="project" value="InterPro"/>
</dbReference>
<keyword evidence="5" id="KW-0539">Nucleus</keyword>
<gene>
    <name evidence="9" type="ORF">PSNMU_V1.4_AUG-EV-PASAV3_0031430</name>
</gene>
<proteinExistence type="inferred from homology"/>
<keyword evidence="3" id="KW-0235">DNA replication</keyword>
<feature type="compositionally biased region" description="Low complexity" evidence="7">
    <location>
        <begin position="466"/>
        <end position="476"/>
    </location>
</feature>
<sequence length="728" mass="78384">MPGNQRFGRSATTGNHRRQLARACKKFGLLVQPSALKVLAGELEARGGAESAGFLEFLALCRDRLASSPRGPSSSSRLLSLSLVEEVLTEEDQRKEGHRQDAILPRSGTGSKRSKVVLREEGERPGEEEAQSRALSATGRRRGSATKAPTSYRPPWKIVSAFETPRLVYDSLRRRFRYDPKDGSSSSSSLLMGTASDLMDARIQRYELVKQKVDRHREHHRESPLTTIDRLLGTASGKAHAKIHTTERTLLGMLRSHQGGLELEDPTGSVPLRIDPTATALDDRGVFLEGSLVLATGSHEESPSGTVFSCRSVELPPLEPRETTARILPPPPGGGPSGRRAHGPEAVESPVPIYALSNLCLDEAGCLERVGAVVDRMVRETGGDGSSSGTVGAVLVLFGNFGTPGGLSTAAALDELATLLAEKKIPARHSVLLVPGPADVGSNACWPLPAWDRRETPSSLHPFLAGGSNSGSSNSNRGHHPHSNASGTAAVHLCTNPCRLDFSDGRRVVLLRKDLVRESLRHRLLADGPRRDSPERPLASMVLYHALSQSHLSPHSLLAPSSGPVYWRCDHSMGLVPLPDLVVLGLDAEYLEEGVHYGRAGCRFVAPLSNPSRGEWQCAVAVLGRTGAGGTDPSAVRAGLHVEFDNDDESDGESDGESESDDEMEGREREEPGDEATANKENDDDDDDDDSSLEPTQATDRDIFERYRALGGTQTDTQLSQSTQLSAY</sequence>
<dbReference type="GO" id="GO:0042276">
    <property type="term" value="P:error-prone translesion synthesis"/>
    <property type="evidence" value="ECO:0007669"/>
    <property type="project" value="TreeGrafter"/>
</dbReference>
<keyword evidence="4" id="KW-0238">DNA-binding</keyword>
<evidence type="ECO:0000313" key="10">
    <source>
        <dbReference type="Proteomes" id="UP000291116"/>
    </source>
</evidence>
<dbReference type="AlphaFoldDB" id="A0A448Z2Q1"/>
<evidence type="ECO:0000313" key="9">
    <source>
        <dbReference type="EMBL" id="VEU36387.1"/>
    </source>
</evidence>
<feature type="region of interest" description="Disordered" evidence="7">
    <location>
        <begin position="90"/>
        <end position="150"/>
    </location>
</feature>
<feature type="region of interest" description="Disordered" evidence="7">
    <location>
        <begin position="319"/>
        <end position="345"/>
    </location>
</feature>
<comment type="subcellular location">
    <subcellularLocation>
        <location evidence="1">Nucleus</location>
    </subcellularLocation>
</comment>
<accession>A0A448Z2Q1</accession>
<evidence type="ECO:0000256" key="3">
    <source>
        <dbReference type="ARBA" id="ARBA00022705"/>
    </source>
</evidence>
<dbReference type="PANTHER" id="PTHR12708">
    <property type="entry name" value="DNA POLYMERASE EPSILON SUBUNIT B"/>
    <property type="match status" value="1"/>
</dbReference>
<feature type="region of interest" description="Disordered" evidence="7">
    <location>
        <begin position="642"/>
        <end position="728"/>
    </location>
</feature>
<feature type="compositionally biased region" description="Basic and acidic residues" evidence="7">
    <location>
        <begin position="117"/>
        <end position="131"/>
    </location>
</feature>
<dbReference type="PANTHER" id="PTHR12708:SF0">
    <property type="entry name" value="DNA POLYMERASE EPSILON SUBUNIT 2"/>
    <property type="match status" value="1"/>
</dbReference>
<evidence type="ECO:0000259" key="8">
    <source>
        <dbReference type="Pfam" id="PF04042"/>
    </source>
</evidence>
<evidence type="ECO:0000256" key="2">
    <source>
        <dbReference type="ARBA" id="ARBA00009560"/>
    </source>
</evidence>
<evidence type="ECO:0000256" key="1">
    <source>
        <dbReference type="ARBA" id="ARBA00004123"/>
    </source>
</evidence>
<reference evidence="9 10" key="1">
    <citation type="submission" date="2019-01" db="EMBL/GenBank/DDBJ databases">
        <authorList>
            <person name="Ferrante I. M."/>
        </authorList>
    </citation>
    <scope>NUCLEOTIDE SEQUENCE [LARGE SCALE GENOMIC DNA]</scope>
    <source>
        <strain evidence="9 10">B856</strain>
    </source>
</reference>
<dbReference type="Pfam" id="PF04042">
    <property type="entry name" value="DNA_pol_E_B"/>
    <property type="match status" value="1"/>
</dbReference>
<name>A0A448Z2Q1_9STRA</name>
<keyword evidence="10" id="KW-1185">Reference proteome</keyword>
<comment type="similarity">
    <text evidence="2">Belongs to the DNA polymerase epsilon subunit B family.</text>
</comment>
<evidence type="ECO:0000256" key="4">
    <source>
        <dbReference type="ARBA" id="ARBA00023125"/>
    </source>
</evidence>
<dbReference type="EMBL" id="CAACVS010000088">
    <property type="protein sequence ID" value="VEU36387.1"/>
    <property type="molecule type" value="Genomic_DNA"/>
</dbReference>
<dbReference type="GO" id="GO:0003677">
    <property type="term" value="F:DNA binding"/>
    <property type="evidence" value="ECO:0007669"/>
    <property type="project" value="UniProtKB-KW"/>
</dbReference>
<evidence type="ECO:0000256" key="7">
    <source>
        <dbReference type="SAM" id="MobiDB-lite"/>
    </source>
</evidence>
<dbReference type="OrthoDB" id="10254730at2759"/>